<comment type="similarity">
    <text evidence="1">Belongs to the UDP-N-acetylglucosamine 2-epimerase family.</text>
</comment>
<dbReference type="CDD" id="cd03786">
    <property type="entry name" value="GTB_UDP-GlcNAc_2-Epimerase"/>
    <property type="match status" value="1"/>
</dbReference>
<keyword evidence="1" id="KW-0413">Isomerase</keyword>
<dbReference type="EMBL" id="CP024699">
    <property type="protein sequence ID" value="ATV59896.1"/>
    <property type="molecule type" value="Genomic_DNA"/>
</dbReference>
<dbReference type="RefSeq" id="WP_100025213.1">
    <property type="nucleotide sequence ID" value="NZ_CP024699.1"/>
</dbReference>
<evidence type="ECO:0000259" key="2">
    <source>
        <dbReference type="Pfam" id="PF02350"/>
    </source>
</evidence>
<dbReference type="Pfam" id="PF02350">
    <property type="entry name" value="Epimerase_2"/>
    <property type="match status" value="1"/>
</dbReference>
<dbReference type="Gene3D" id="3.40.50.2000">
    <property type="entry name" value="Glycogen Phosphorylase B"/>
    <property type="match status" value="2"/>
</dbReference>
<name>A0A2D3NY05_9FUSO</name>
<organism evidence="3 4">
    <name type="scientific">Fusobacterium pseudoperiodonticum</name>
    <dbReference type="NCBI Taxonomy" id="2663009"/>
    <lineage>
        <taxon>Bacteria</taxon>
        <taxon>Fusobacteriati</taxon>
        <taxon>Fusobacteriota</taxon>
        <taxon>Fusobacteriia</taxon>
        <taxon>Fusobacteriales</taxon>
        <taxon>Fusobacteriaceae</taxon>
        <taxon>Fusobacterium</taxon>
    </lineage>
</organism>
<proteinExistence type="inferred from homology"/>
<reference evidence="3 4" key="1">
    <citation type="submission" date="2017-11" db="EMBL/GenBank/DDBJ databases">
        <title>Genome sequencing of Fusobacterium periodonticum KCOM 1261.</title>
        <authorList>
            <person name="Kook J.-K."/>
            <person name="Park S.-N."/>
            <person name="Lim Y.K."/>
        </authorList>
    </citation>
    <scope>NUCLEOTIDE SEQUENCE [LARGE SCALE GENOMIC DNA]</scope>
    <source>
        <strain evidence="3 4">KCOM 1261</strain>
    </source>
</reference>
<dbReference type="SUPFAM" id="SSF53756">
    <property type="entry name" value="UDP-Glycosyltransferase/glycogen phosphorylase"/>
    <property type="match status" value="1"/>
</dbReference>
<gene>
    <name evidence="3" type="ORF">CTM72_09340</name>
</gene>
<feature type="domain" description="UDP-N-acetylglucosamine 2-epimerase" evidence="2">
    <location>
        <begin position="24"/>
        <end position="360"/>
    </location>
</feature>
<evidence type="ECO:0000313" key="4">
    <source>
        <dbReference type="Proteomes" id="UP000230056"/>
    </source>
</evidence>
<dbReference type="PANTHER" id="PTHR43174">
    <property type="entry name" value="UDP-N-ACETYLGLUCOSAMINE 2-EPIMERASE"/>
    <property type="match status" value="1"/>
</dbReference>
<protein>
    <submittedName>
        <fullName evidence="3">UDP-N-acetylglucosamine 2-epimerase (Non-hydrolyzing)</fullName>
    </submittedName>
</protein>
<dbReference type="GO" id="GO:0016853">
    <property type="term" value="F:isomerase activity"/>
    <property type="evidence" value="ECO:0007669"/>
    <property type="project" value="UniProtKB-KW"/>
</dbReference>
<evidence type="ECO:0000313" key="3">
    <source>
        <dbReference type="EMBL" id="ATV59896.1"/>
    </source>
</evidence>
<accession>A0A2D3NY05</accession>
<evidence type="ECO:0000256" key="1">
    <source>
        <dbReference type="RuleBase" id="RU003513"/>
    </source>
</evidence>
<sequence length="370" mass="42881">MKKILTIVGARPQFIKSNILSKELKENFKEILVHTGQHYDENMSNIFFDELKMKKPDYNLGVGSNTHAKQTAEIMIKIEEVIEKEKPDAVLLYGDTNSTLAGAVVAAKLLIPIFHVEGGIRTHCLDQPEEQNRIVTDHLSSLVFVSTLENLDEAKRENLTDKSILVGDIMYDSIKFYTKMIEDENMDKMFLHLKPLYTSDIKITSKNYYFLTLHRPENTDNINTLEEILNVMEKLENPILFAVHPRIRKKVDELIKRKNYKNFYFVEPLSYLETLYFTKNAKKVVTDSGGLHKEAYLHGVPCVTILRGGWKETEHHGWNHFISPTEKKLLEKINDTNIDWNAKRDEFGTGEACKKIVKEILKYFKEKENV</sequence>
<dbReference type="NCBIfam" id="TIGR00236">
    <property type="entry name" value="wecB"/>
    <property type="match status" value="1"/>
</dbReference>
<dbReference type="PANTHER" id="PTHR43174:SF1">
    <property type="entry name" value="UDP-N-ACETYLGLUCOSAMINE 2-EPIMERASE"/>
    <property type="match status" value="1"/>
</dbReference>
<dbReference type="InterPro" id="IPR029767">
    <property type="entry name" value="WecB-like"/>
</dbReference>
<dbReference type="InterPro" id="IPR003331">
    <property type="entry name" value="UDP_GlcNAc_Epimerase_2_dom"/>
</dbReference>
<dbReference type="AlphaFoldDB" id="A0A2D3NY05"/>
<dbReference type="Proteomes" id="UP000230056">
    <property type="component" value="Chromosome"/>
</dbReference>